<evidence type="ECO:0000256" key="12">
    <source>
        <dbReference type="ARBA" id="ARBA00022927"/>
    </source>
</evidence>
<dbReference type="PROSITE" id="PS00022">
    <property type="entry name" value="EGF_1"/>
    <property type="match status" value="4"/>
</dbReference>
<feature type="disulfide bond" evidence="17">
    <location>
        <begin position="428"/>
        <end position="445"/>
    </location>
</feature>
<feature type="disulfide bond" evidence="17">
    <location>
        <begin position="423"/>
        <end position="433"/>
    </location>
</feature>
<feature type="domain" description="EGF-like" evidence="20">
    <location>
        <begin position="419"/>
        <end position="457"/>
    </location>
</feature>
<dbReference type="InterPro" id="IPR001881">
    <property type="entry name" value="EGF-like_Ca-bd_dom"/>
</dbReference>
<keyword evidence="3" id="KW-0813">Transport</keyword>
<keyword evidence="6" id="KW-0597">Phosphoprotein</keyword>
<dbReference type="FunFam" id="2.60.120.290:FF:000013">
    <property type="entry name" value="Membrane frizzled-related protein"/>
    <property type="match status" value="5"/>
</dbReference>
<keyword evidence="22" id="KW-1185">Reference proteome</keyword>
<protein>
    <recommendedName>
        <fullName evidence="23">Cubilin</fullName>
    </recommendedName>
</protein>
<dbReference type="FunFam" id="2.60.120.290:FF:000060">
    <property type="entry name" value="Cubilin homolog"/>
    <property type="match status" value="1"/>
</dbReference>
<feature type="domain" description="CUB" evidence="19">
    <location>
        <begin position="2859"/>
        <end position="2972"/>
    </location>
</feature>
<feature type="domain" description="CUB" evidence="19">
    <location>
        <begin position="3091"/>
        <end position="3209"/>
    </location>
</feature>
<feature type="domain" description="CUB" evidence="19">
    <location>
        <begin position="1906"/>
        <end position="2020"/>
    </location>
</feature>
<evidence type="ECO:0000256" key="7">
    <source>
        <dbReference type="ARBA" id="ARBA00022723"/>
    </source>
</evidence>
<keyword evidence="7" id="KW-0479">Metal-binding</keyword>
<dbReference type="PANTHER" id="PTHR24251">
    <property type="entry name" value="OVOCHYMASE-RELATED"/>
    <property type="match status" value="1"/>
</dbReference>
<dbReference type="InterPro" id="IPR035914">
    <property type="entry name" value="Sperma_CUB_dom_sf"/>
</dbReference>
<dbReference type="FunFam" id="2.60.120.290:FF:000068">
    <property type="entry name" value="Metalloendopeptidase"/>
    <property type="match status" value="1"/>
</dbReference>
<feature type="disulfide bond" evidence="16">
    <location>
        <begin position="501"/>
        <end position="528"/>
    </location>
</feature>
<proteinExistence type="predicted"/>
<keyword evidence="14 17" id="KW-1015">Disulfide bond</keyword>
<gene>
    <name evidence="21" type="ORF">HHI36_023648</name>
</gene>
<comment type="subcellular location">
    <subcellularLocation>
        <location evidence="2">Cell membrane</location>
        <topology evidence="2">Peripheral membrane protein</topology>
    </subcellularLocation>
    <subcellularLocation>
        <location evidence="1">Endosome</location>
    </subcellularLocation>
</comment>
<feature type="disulfide bond" evidence="17">
    <location>
        <begin position="485"/>
        <end position="494"/>
    </location>
</feature>
<feature type="domain" description="CUB" evidence="19">
    <location>
        <begin position="3481"/>
        <end position="3588"/>
    </location>
</feature>
<dbReference type="Gene3D" id="2.10.25.10">
    <property type="entry name" value="Laminin"/>
    <property type="match status" value="6"/>
</dbReference>
<dbReference type="Pfam" id="PF07645">
    <property type="entry name" value="EGF_CA"/>
    <property type="match status" value="2"/>
</dbReference>
<dbReference type="PANTHER" id="PTHR24251:SF37">
    <property type="entry name" value="CUB DOMAIN-CONTAINING PROTEIN"/>
    <property type="match status" value="1"/>
</dbReference>
<evidence type="ECO:0008006" key="23">
    <source>
        <dbReference type="Google" id="ProtNLM"/>
    </source>
</evidence>
<dbReference type="EMBL" id="JABFTP020000186">
    <property type="protein sequence ID" value="KAL3290304.1"/>
    <property type="molecule type" value="Genomic_DNA"/>
</dbReference>
<evidence type="ECO:0000256" key="17">
    <source>
        <dbReference type="PROSITE-ProRule" id="PRU00076"/>
    </source>
</evidence>
<dbReference type="FunFam" id="2.10.25.10:FF:000379">
    <property type="entry name" value="Cubilin"/>
    <property type="match status" value="1"/>
</dbReference>
<dbReference type="InterPro" id="IPR000152">
    <property type="entry name" value="EGF-type_Asp/Asn_hydroxyl_site"/>
</dbReference>
<feature type="domain" description="EGF-like" evidence="20">
    <location>
        <begin position="459"/>
        <end position="495"/>
    </location>
</feature>
<dbReference type="Pfam" id="PF00431">
    <property type="entry name" value="CUB"/>
    <property type="match status" value="25"/>
</dbReference>
<feature type="domain" description="EGF-like" evidence="20">
    <location>
        <begin position="153"/>
        <end position="189"/>
    </location>
</feature>
<dbReference type="FunFam" id="2.10.25.10:FF:000260">
    <property type="entry name" value="Notch receptor 4"/>
    <property type="match status" value="1"/>
</dbReference>
<dbReference type="SMART" id="SM00042">
    <property type="entry name" value="CUB"/>
    <property type="match status" value="26"/>
</dbReference>
<evidence type="ECO:0000313" key="22">
    <source>
        <dbReference type="Proteomes" id="UP001516400"/>
    </source>
</evidence>
<dbReference type="Proteomes" id="UP001516400">
    <property type="component" value="Unassembled WGS sequence"/>
</dbReference>
<dbReference type="CDD" id="cd00041">
    <property type="entry name" value="CUB"/>
    <property type="match status" value="25"/>
</dbReference>
<feature type="disulfide bond" evidence="16">
    <location>
        <begin position="1675"/>
        <end position="1702"/>
    </location>
</feature>
<dbReference type="FunFam" id="2.60.120.290:FF:000005">
    <property type="entry name" value="Procollagen C-endopeptidase enhancer 1"/>
    <property type="match status" value="3"/>
</dbReference>
<dbReference type="InterPro" id="IPR009030">
    <property type="entry name" value="Growth_fac_rcpt_cys_sf"/>
</dbReference>
<feature type="disulfide bond" evidence="17">
    <location>
        <begin position="179"/>
        <end position="188"/>
    </location>
</feature>
<feature type="domain" description="EGF-like" evidence="20">
    <location>
        <begin position="191"/>
        <end position="232"/>
    </location>
</feature>
<name>A0ABD2PHP2_9CUCU</name>
<dbReference type="PROSITE" id="PS00010">
    <property type="entry name" value="ASX_HYDROXYL"/>
    <property type="match status" value="3"/>
</dbReference>
<feature type="domain" description="CUB" evidence="19">
    <location>
        <begin position="1445"/>
        <end position="1556"/>
    </location>
</feature>
<evidence type="ECO:0000259" key="19">
    <source>
        <dbReference type="PROSITE" id="PS01180"/>
    </source>
</evidence>
<feature type="domain" description="CUB" evidence="19">
    <location>
        <begin position="2515"/>
        <end position="2630"/>
    </location>
</feature>
<feature type="domain" description="CUB" evidence="19">
    <location>
        <begin position="3215"/>
        <end position="3327"/>
    </location>
</feature>
<evidence type="ECO:0000256" key="6">
    <source>
        <dbReference type="ARBA" id="ARBA00022553"/>
    </source>
</evidence>
<dbReference type="FunFam" id="2.60.120.290:FF:000003">
    <property type="entry name" value="Neuropilin"/>
    <property type="match status" value="1"/>
</dbReference>
<feature type="domain" description="CUB" evidence="19">
    <location>
        <begin position="972"/>
        <end position="1086"/>
    </location>
</feature>
<dbReference type="PROSITE" id="PS01186">
    <property type="entry name" value="EGF_2"/>
    <property type="match status" value="2"/>
</dbReference>
<dbReference type="InterPro" id="IPR049883">
    <property type="entry name" value="NOTCH1_EGF-like"/>
</dbReference>
<evidence type="ECO:0000256" key="8">
    <source>
        <dbReference type="ARBA" id="ARBA00022729"/>
    </source>
</evidence>
<evidence type="ECO:0000256" key="10">
    <source>
        <dbReference type="ARBA" id="ARBA00022753"/>
    </source>
</evidence>
<feature type="domain" description="CUB" evidence="19">
    <location>
        <begin position="1208"/>
        <end position="1320"/>
    </location>
</feature>
<dbReference type="SUPFAM" id="SSF49854">
    <property type="entry name" value="Spermadhesin, CUB domain"/>
    <property type="match status" value="26"/>
</dbReference>
<evidence type="ECO:0000256" key="1">
    <source>
        <dbReference type="ARBA" id="ARBA00004177"/>
    </source>
</evidence>
<feature type="disulfide bond" evidence="17">
    <location>
        <begin position="222"/>
        <end position="231"/>
    </location>
</feature>
<feature type="disulfide bond" evidence="16">
    <location>
        <begin position="620"/>
        <end position="647"/>
    </location>
</feature>
<evidence type="ECO:0000313" key="21">
    <source>
        <dbReference type="EMBL" id="KAL3290304.1"/>
    </source>
</evidence>
<dbReference type="SUPFAM" id="SSF57196">
    <property type="entry name" value="EGF/Laminin"/>
    <property type="match status" value="2"/>
</dbReference>
<dbReference type="InterPro" id="IPR000742">
    <property type="entry name" value="EGF"/>
</dbReference>
<organism evidence="21 22">
    <name type="scientific">Cryptolaemus montrouzieri</name>
    <dbReference type="NCBI Taxonomy" id="559131"/>
    <lineage>
        <taxon>Eukaryota</taxon>
        <taxon>Metazoa</taxon>
        <taxon>Ecdysozoa</taxon>
        <taxon>Arthropoda</taxon>
        <taxon>Hexapoda</taxon>
        <taxon>Insecta</taxon>
        <taxon>Pterygota</taxon>
        <taxon>Neoptera</taxon>
        <taxon>Endopterygota</taxon>
        <taxon>Coleoptera</taxon>
        <taxon>Polyphaga</taxon>
        <taxon>Cucujiformia</taxon>
        <taxon>Coccinelloidea</taxon>
        <taxon>Coccinellidae</taxon>
        <taxon>Scymninae</taxon>
        <taxon>Scymnini</taxon>
        <taxon>Cryptolaemus</taxon>
    </lineage>
</organism>
<evidence type="ECO:0000256" key="18">
    <source>
        <dbReference type="SAM" id="SignalP"/>
    </source>
</evidence>
<feature type="domain" description="CUB" evidence="19">
    <location>
        <begin position="1675"/>
        <end position="1785"/>
    </location>
</feature>
<comment type="caution">
    <text evidence="17">Lacks conserved residue(s) required for the propagation of feature annotation.</text>
</comment>
<keyword evidence="9" id="KW-0677">Repeat</keyword>
<dbReference type="GO" id="GO:0005768">
    <property type="term" value="C:endosome"/>
    <property type="evidence" value="ECO:0007669"/>
    <property type="project" value="UniProtKB-SubCell"/>
</dbReference>
<keyword evidence="12" id="KW-0653">Protein transport</keyword>
<keyword evidence="5 17" id="KW-0245">EGF-like domain</keyword>
<dbReference type="GO" id="GO:0046872">
    <property type="term" value="F:metal ion binding"/>
    <property type="evidence" value="ECO:0007669"/>
    <property type="project" value="UniProtKB-KW"/>
</dbReference>
<feature type="chain" id="PRO_5044801310" description="Cubilin" evidence="18">
    <location>
        <begin position="20"/>
        <end position="3719"/>
    </location>
</feature>
<evidence type="ECO:0000256" key="15">
    <source>
        <dbReference type="ARBA" id="ARBA00023180"/>
    </source>
</evidence>
<dbReference type="PROSITE" id="PS01187">
    <property type="entry name" value="EGF_CA"/>
    <property type="match status" value="1"/>
</dbReference>
<feature type="domain" description="CUB" evidence="19">
    <location>
        <begin position="3594"/>
        <end position="3702"/>
    </location>
</feature>
<feature type="domain" description="CUB" evidence="19">
    <location>
        <begin position="501"/>
        <end position="616"/>
    </location>
</feature>
<evidence type="ECO:0000259" key="20">
    <source>
        <dbReference type="PROSITE" id="PS50026"/>
    </source>
</evidence>
<dbReference type="FunFam" id="2.10.25.10:FF:000429">
    <property type="entry name" value="Cubilin"/>
    <property type="match status" value="1"/>
</dbReference>
<feature type="domain" description="CUB" evidence="19">
    <location>
        <begin position="853"/>
        <end position="968"/>
    </location>
</feature>
<feature type="domain" description="CUB" evidence="19">
    <location>
        <begin position="620"/>
        <end position="734"/>
    </location>
</feature>
<feature type="domain" description="CUB" evidence="19">
    <location>
        <begin position="1789"/>
        <end position="1905"/>
    </location>
</feature>
<evidence type="ECO:0000256" key="3">
    <source>
        <dbReference type="ARBA" id="ARBA00022448"/>
    </source>
</evidence>
<dbReference type="SMART" id="SM00179">
    <property type="entry name" value="EGF_CA"/>
    <property type="match status" value="6"/>
</dbReference>
<evidence type="ECO:0000256" key="9">
    <source>
        <dbReference type="ARBA" id="ARBA00022737"/>
    </source>
</evidence>
<keyword evidence="11" id="KW-0106">Calcium</keyword>
<feature type="domain" description="CUB" evidence="19">
    <location>
        <begin position="1092"/>
        <end position="1204"/>
    </location>
</feature>
<feature type="domain" description="CUB" evidence="19">
    <location>
        <begin position="2973"/>
        <end position="3089"/>
    </location>
</feature>
<keyword evidence="13" id="KW-0472">Membrane</keyword>
<evidence type="ECO:0000256" key="16">
    <source>
        <dbReference type="PROSITE-ProRule" id="PRU00059"/>
    </source>
</evidence>
<keyword evidence="15" id="KW-0325">Glycoprotein</keyword>
<dbReference type="PROSITE" id="PS50026">
    <property type="entry name" value="EGF_3"/>
    <property type="match status" value="4"/>
</dbReference>
<dbReference type="InterPro" id="IPR018097">
    <property type="entry name" value="EGF_Ca-bd_CS"/>
</dbReference>
<dbReference type="CDD" id="cd22201">
    <property type="entry name" value="cubilin_NTD"/>
    <property type="match status" value="1"/>
</dbReference>
<evidence type="ECO:0000256" key="4">
    <source>
        <dbReference type="ARBA" id="ARBA00022475"/>
    </source>
</evidence>
<keyword evidence="4" id="KW-1003">Cell membrane</keyword>
<dbReference type="CDD" id="cd00054">
    <property type="entry name" value="EGF_CA"/>
    <property type="match status" value="5"/>
</dbReference>
<feature type="domain" description="CUB" evidence="19">
    <location>
        <begin position="2746"/>
        <end position="2855"/>
    </location>
</feature>
<dbReference type="FunFam" id="2.10.25.10:FF:000095">
    <property type="entry name" value="Notch, isoform B"/>
    <property type="match status" value="1"/>
</dbReference>
<comment type="caution">
    <text evidence="21">The sequence shown here is derived from an EMBL/GenBank/DDBJ whole genome shotgun (WGS) entry which is preliminary data.</text>
</comment>
<dbReference type="InterPro" id="IPR000859">
    <property type="entry name" value="CUB_dom"/>
</dbReference>
<feature type="domain" description="CUB" evidence="19">
    <location>
        <begin position="2036"/>
        <end position="2159"/>
    </location>
</feature>
<evidence type="ECO:0000256" key="11">
    <source>
        <dbReference type="ARBA" id="ARBA00022837"/>
    </source>
</evidence>
<evidence type="ECO:0000256" key="14">
    <source>
        <dbReference type="ARBA" id="ARBA00023157"/>
    </source>
</evidence>
<feature type="domain" description="CUB" evidence="19">
    <location>
        <begin position="2391"/>
        <end position="2511"/>
    </location>
</feature>
<evidence type="ECO:0000256" key="13">
    <source>
        <dbReference type="ARBA" id="ARBA00023136"/>
    </source>
</evidence>
<feature type="domain" description="CUB" evidence="19">
    <location>
        <begin position="3331"/>
        <end position="3479"/>
    </location>
</feature>
<feature type="domain" description="CUB" evidence="19">
    <location>
        <begin position="1560"/>
        <end position="1674"/>
    </location>
</feature>
<keyword evidence="10" id="KW-0967">Endosome</keyword>
<dbReference type="GO" id="GO:0005886">
    <property type="term" value="C:plasma membrane"/>
    <property type="evidence" value="ECO:0007669"/>
    <property type="project" value="UniProtKB-SubCell"/>
</dbReference>
<reference evidence="21 22" key="1">
    <citation type="journal article" date="2021" name="BMC Biol.">
        <title>Horizontally acquired antibacterial genes associated with adaptive radiation of ladybird beetles.</title>
        <authorList>
            <person name="Li H.S."/>
            <person name="Tang X.F."/>
            <person name="Huang Y.H."/>
            <person name="Xu Z.Y."/>
            <person name="Chen M.L."/>
            <person name="Du X.Y."/>
            <person name="Qiu B.Y."/>
            <person name="Chen P.T."/>
            <person name="Zhang W."/>
            <person name="Slipinski A."/>
            <person name="Escalona H.E."/>
            <person name="Waterhouse R.M."/>
            <person name="Zwick A."/>
            <person name="Pang H."/>
        </authorList>
    </citation>
    <scope>NUCLEOTIDE SEQUENCE [LARGE SCALE GENOMIC DNA]</scope>
    <source>
        <strain evidence="21">SYSU2018</strain>
    </source>
</reference>
<evidence type="ECO:0000256" key="5">
    <source>
        <dbReference type="ARBA" id="ARBA00022536"/>
    </source>
</evidence>
<feature type="signal peptide" evidence="18">
    <location>
        <begin position="1"/>
        <end position="19"/>
    </location>
</feature>
<dbReference type="GO" id="GO:0015031">
    <property type="term" value="P:protein transport"/>
    <property type="evidence" value="ECO:0007669"/>
    <property type="project" value="UniProtKB-KW"/>
</dbReference>
<dbReference type="SUPFAM" id="SSF57184">
    <property type="entry name" value="Growth factor receptor domain"/>
    <property type="match status" value="1"/>
</dbReference>
<accession>A0ABD2PHP2</accession>
<feature type="disulfide bond" evidence="17">
    <location>
        <begin position="447"/>
        <end position="456"/>
    </location>
</feature>
<dbReference type="SMART" id="SM00181">
    <property type="entry name" value="EGF"/>
    <property type="match status" value="8"/>
</dbReference>
<dbReference type="Pfam" id="PF00008">
    <property type="entry name" value="EGF"/>
    <property type="match status" value="2"/>
</dbReference>
<dbReference type="Gene3D" id="2.60.120.290">
    <property type="entry name" value="Spermadhesin, CUB domain"/>
    <property type="match status" value="26"/>
</dbReference>
<keyword evidence="8 18" id="KW-0732">Signal</keyword>
<evidence type="ECO:0000256" key="2">
    <source>
        <dbReference type="ARBA" id="ARBA00004202"/>
    </source>
</evidence>
<feature type="domain" description="CUB" evidence="19">
    <location>
        <begin position="2273"/>
        <end position="2389"/>
    </location>
</feature>
<dbReference type="FunFam" id="2.10.25.10:FF:000123">
    <property type="entry name" value="Crumbs homolog 1 (Drosophila)"/>
    <property type="match status" value="1"/>
</dbReference>
<feature type="domain" description="CUB" evidence="19">
    <location>
        <begin position="740"/>
        <end position="852"/>
    </location>
</feature>
<feature type="domain" description="CUB" evidence="19">
    <location>
        <begin position="2160"/>
        <end position="2269"/>
    </location>
</feature>
<feature type="domain" description="CUB" evidence="19">
    <location>
        <begin position="1321"/>
        <end position="1443"/>
    </location>
</feature>
<dbReference type="PROSITE" id="PS01180">
    <property type="entry name" value="CUB"/>
    <property type="match status" value="26"/>
</dbReference>
<sequence>MAVPYSFVWFILNICCAISLNIFGPQPKIVAEDGNLIFRAAEHRNITLVTKGRGKVHLNGMDLSKAAQMVLSATDILNKYTTNFKGSFTKIDRLETIIKGKNGILDKLTYLESETKNFSISATNALSNSKIMRLTRQLKTAQDSLKSITSLLTKDECQSNPCANGGICQDLFNDFICHCPDEWEGRLCDVDVNECARFVGTDLGCQNGATCIDKRGSYQCLCPHGWYGIHCTRRSKDCNSGSSSDLCGHGTCISQNTDLGYKCICDQGWTTDGSSPECSKDVDECKTNRPPCSVNPLVTCENIPGSFRCGNCPPGYTGNGYYCTDINECEMFNGGCSTNPKVDCINTVGSRKCSSCPPGYMGDGITCSYRGICNVNNGGCNPLATCKDYPRISSTFVECTCPNGYVGNGIGLNGCLVSSTSPCSLNLCKNGECVVSNNLTRGYLCKCQYPFFGENCDKTFNACSNNPCKNGGVCTNVGFTFKCICTNSWTGPTCAIERSACGGLLTNEKGVLKYPPNNFPAKSGNQRCAWNIETSNDKVLNITFKQFSLKYTPNCDEDWLQIHDGRNTAAHMLGRFCGNSLPRNGTLITAHNVVYMWYRSDSSSVNSGFELIWSSVEPICNYNISVTSHGSIESPGSPGMYPNDRDCFWSLVAPTGKRLLFHFFSFDVGSSFNCTEDYLEFLPSLNSKETPFAKYCNSSVLPAPLHSPGPELLVHFHSNEKDRHSGFQISYSVVEGVPGCGGTFTNIHGEIQSPSFQGKYLSDLSCEYKIKLADRLRVKLEFITFDLEFDHGCKFDYVKIYEGPDTNAPLIGTYCGNTIPAPYTSNGNEITVHFKSDWATGYTGFLLRYETVCGGKLTAPSGIIESDGYPLHYTTGLSCVYEIIQPAGYIIKLSFIDFELETGTNEIADGCYDYVEIRDGDYENATLLGKYCEYKPPLITSSLNYLWIRFISDESVGGKGFKANYTTYNIECGGILKDKVGTITSPGSSGEYQSDMRCNWVIRAPLGNIIQLTWITFQIEKRFTCDYDYVTIYDNNTIPGRGGFVGKYCGNMLPPSLISTSNIVTITFVSDTTPNTGGFTLSYNFIQEAKLCGGNYLSPGGVIRSPGYPDKYPTNSDCTWTISVPSGQQIMLNFSKFEIEGVSKCRYDSLEIRNGKSASSPLIGRFCGKNIPKTITSHANQLYLHFKSDIHGFGNGFEIIWESAATGCGGILSSPIGSIISPMYPESYSKFTDCYWKISVSAGSLVQIIFTDLDLEPNSHCSLDNVELFDGSEVTAKSLGRYCSPSHSPVIISTQNHVYVHFRSDISYQGRGFQLQYSTICKRNITGFYGVIESPNYPNEYPASLDCTWNINVQTKNKINITFSNFDVRKRYGILNKNCSNEYLEIKYLVDSDDEKPSYESYGKYCGRQVPKMIMLNHDHAQIRYVTDTLMVGAGFRLEWALEGCGGRLYNEGVIKTPNYPKGYPKSLQCKWELETDFGNTIELSFVDLDTERINSCEYDSVKVFNGPDDTYHLLGHFCHQDKPIKLSSIGNKMSIYFTSDASFIGRGFHATFQSVKAKCGGPMSLRKGTIFSPNYPQDYDRNVTCEWLLEVDENHLIDLEFEDVELMKIPSYCKDNYVKVYDGPTTAYPLLATICGSNKPNKTITSSHNTLTVVFSNNKYATSKGFKANFHKACGARIVASDTGNIQMHPDVVDTTRLENCTWTIIAPELDEHVFLTINYMNSPDYDCSEASAPINVYSGETSNGTRIGGYCGTKVPPTITSAGNALHVRVLTDTYFFATYTVYSSRCGGTLTSFEGNFASPGYKESYPFGTDCEWTLHVAPGNHISLSFQVFDLPSSPKCETDFLEIRQNNSSGKILGIFCGNESPDNITNTGSLWIYFKSSKLTEDSSVVQAKGFFAEYVLDHTNVLDGPSGQIGNPLYPNSFWSYGQFSWKVSVTFGKIISFTFKEMSLESYTDVDCSFSDLKIYDGIDASAPLLKDFCGFTIPEPLKTTSNVAFIEADIKSVRTGTKFLIDWQEISSYVETPKNTTLIEGCGSKEIIDVNTLKNYSLTSPGFPNGYSNDLNCEWIFSTTPMNHLRIIFGAIDLDNTVGYLDNCYSDYVEVHSGKDGVQDWKLIKKICTYNESDLIFSTSNLMKVKFVSNFYSNGSGFSADVREECGGDIRQSEGFIIFDDKHVRRRKCEWNVTVKAGRTIKIHFAKFNISPGQDSGCKNFITLRNGLLPDSPLLGDGHYCGTRSPVLNTTGNQLGVKYIGNPNIKGFTLVFTEVTYACGGNIELTTFENSTIISSPNYPNIPSPHIDCIWVVRSPPGTAIQLDFKERFDLTQSTDCVSEVVELRNGATEFAPVIGRFCNKMPSTQFSTDNMMYIKFFTNVDDPKNGFKAEVSLASCGGTLRGNSGKLRLLSSVKGMIKNQNCTWRIIAPQDYTLTLKLDDINFHSFFRTCSRAPEMILIYSVGTVDRTESLMKTICNMSDRNDISINGNEAIIRYVHGPRVTISHVNDFTISYNATKQNCTFHLNTASGVIKSPGYPRHSYTSKSCKWYIKVPEGRRITLKFTDLDLDETVEFHHQAIAILFDNNNAMMTSVYIRRNNGSSDGRKMFKSSSNQILIYYWAANSHGRGFSARYTSEEETVCQGSFNEVSGSIVAPKEASFVCSWKRNQEVLNKTLKAAFQMNLNFQPYSIVNCRSSDCGAMIFTGGSTLQFALCRNTTTPVIFLSPVPTLDLQIWRSNRKMNFSLNYDTYDCGGIKTDEIGSIVTPNFPNKPSSSFECSWLLKLPQEQQVSIKFPSFDLGDNCQKSFIEIFNGLTLRSPRIGKFCKDNPGTIISERNALLINYHFEKDGKGKGFNLTYEPIIKGCGGIFHGKSRVIQTPGYPGDYPNNTECIWEIRASEGFHIGLTFIDRFHLEESDDCINDYLKIWNWKDEKWDLMKTLCGREIPVSVNSTGIRMKIMFRSNNKIQARGFKAKWEFNCGGVFEATHQVQYIVSPGYPKKYPDAIKCEYKLQSTSTEEFVNIEFTDFELERGMPHCVFDNVTIKSVSRFYVQGMKTIFCGDAKPPQSRFRENITITFLTDSWVARRGFRFAFNTDGCGGNITTPTQITSPNSTQTQTGAFDNRMRCQWSITAPEKKIIVMRFESFRTPYNPSCSYDNVLIYNSLDTKNENKVASLCGNLEKSLPTIPILNNTASVVYTENPYHKARFVLDIFFTAGPSEGCGGTFNLTSSKTIQSPNINERIDCNWNFIAPMDTHIEFEIRDINFANCKKKDCDCSFIEIRDGGSSFSPLIRKFCNNTDSTISKYKTSGRYGFLRFLRDKEEGNSFRISVKPIPSVCGKSVLNVTKDAQILTSPGYPNQYPENIRCRWLLETTEYETFVLRFIDFELSDEGTEELTMKSCNNDIVEIENGNQQSVYGQGLGPSTIFSGRGKSSSRYEWLMGVHSFCGRNNKPFEYYTTTSAVSVIFQSKFGSNRGKGFKLEYQKAGCNRNYTRDFGKLVMTMGEDKDCIIGITVSSNKTISLYFSQFYSSYSRDCDGDSLTLFDGDMTKDNQLGKWCGYELMNSRFSKTNKVWLKIHSVKDYSQLNIRLSYAATDKGRGCGGSFYDFSGSFTSPMYPNDYRNDTLCTWEITGPVGSRLRLKLPIFDIQAACDINFLNVTTYDNGLGNVHKFCKQDDPATLYSDRRITVTYQSSVHNGGRGWTAEFETADYDDDDHSGVIDTPILE</sequence>